<name>A0ACC1J918_9FUNG</name>
<organism evidence="1 2">
    <name type="scientific">Linderina macrospora</name>
    <dbReference type="NCBI Taxonomy" id="4868"/>
    <lineage>
        <taxon>Eukaryota</taxon>
        <taxon>Fungi</taxon>
        <taxon>Fungi incertae sedis</taxon>
        <taxon>Zoopagomycota</taxon>
        <taxon>Kickxellomycotina</taxon>
        <taxon>Kickxellomycetes</taxon>
        <taxon>Kickxellales</taxon>
        <taxon>Kickxellaceae</taxon>
        <taxon>Linderina</taxon>
    </lineage>
</organism>
<evidence type="ECO:0000313" key="2">
    <source>
        <dbReference type="Proteomes" id="UP001150603"/>
    </source>
</evidence>
<gene>
    <name evidence="1" type="primary">SPT20</name>
    <name evidence="1" type="ORF">FBU59_003160</name>
</gene>
<dbReference type="EMBL" id="JANBPW010001934">
    <property type="protein sequence ID" value="KAJ1942563.1"/>
    <property type="molecule type" value="Genomic_DNA"/>
</dbReference>
<feature type="non-terminal residue" evidence="1">
    <location>
        <position position="754"/>
    </location>
</feature>
<accession>A0ACC1J918</accession>
<comment type="caution">
    <text evidence="1">The sequence shown here is derived from an EMBL/GenBank/DDBJ whole genome shotgun (WGS) entry which is preliminary data.</text>
</comment>
<keyword evidence="2" id="KW-1185">Reference proteome</keyword>
<reference evidence="1" key="1">
    <citation type="submission" date="2022-07" db="EMBL/GenBank/DDBJ databases">
        <title>Phylogenomic reconstructions and comparative analyses of Kickxellomycotina fungi.</title>
        <authorList>
            <person name="Reynolds N.K."/>
            <person name="Stajich J.E."/>
            <person name="Barry K."/>
            <person name="Grigoriev I.V."/>
            <person name="Crous P."/>
            <person name="Smith M.E."/>
        </authorList>
    </citation>
    <scope>NUCLEOTIDE SEQUENCE</scope>
    <source>
        <strain evidence="1">NRRL 5244</strain>
    </source>
</reference>
<evidence type="ECO:0000313" key="1">
    <source>
        <dbReference type="EMBL" id="KAJ1942563.1"/>
    </source>
</evidence>
<proteinExistence type="predicted"/>
<protein>
    <submittedName>
        <fullName evidence="1">Transcription factor spt20</fullName>
    </submittedName>
</protein>
<sequence length="754" mass="80252">MHTASQPKRQRQSELLTWTNLYNEHKLKSTMMSDDVSPVTAPAHVGETNGRQINGNGKREHEAGNAGADAGTGGAERAHGPIIYKKVMRPTAETMSLDLQLMCERQRGRLTAEDALEIERLVLLAVEEPLDLTPDAQVSRISNAIRYIEYGHLIPRKQRKYNSAELEAEQAAHEEKMKLLTLMDDRSHRDFQPSFSRVAQLSEWRTRKTASDALVYPSATPAVATPGKKPGPTTATAASAASAAAKKSRGQMSMLADGRKVVRTLRLVKNLDGRTIHTVFNVLELPDNRGLQGMLRWGTQPDSAVGGETRLFEFLTDEIMRTHIDNFKLFSAMENNRLIYDSAYPGGVPSAGPPPGSVATPNPGTTVVASASQSPMPAVTASPKVETTPKPKAISKAKAKKASPAPKAAKRQPSERASVEPAGEAAKAAGGSKRKRVGAGRDAVVAEDEDDGEPATVPSEPPAKTSEPPEKPKGKGRRKTPGPKEKKKKATKSAKNKTSPTPEVPVEQKPTVEKQPENTTAKARSDSEDDDVPLAQKSDSARVANGTPVVANAELPPPPPLAVAASTPLAAAMAPPPAVSSPTVASVELPVVGDAAAAGTPQQTPGLAVPPAIMAQLNNFVAGILQQRNGGRPIVPVGQPVITPQFLRENPQIFAQLQQKARQLMTAQAQQQQQQAAAAGANGPAPMGSPQVSGQSVAGQQPIGSPVAAPRPMMQQMKPTPEEITLIKEFCRIANINPQALPHDRAVLLMRMAR</sequence>
<dbReference type="Proteomes" id="UP001150603">
    <property type="component" value="Unassembled WGS sequence"/>
</dbReference>